<dbReference type="EMBL" id="JAGSSW010000004">
    <property type="protein sequence ID" value="MBR8463933.1"/>
    <property type="molecule type" value="Genomic_DNA"/>
</dbReference>
<dbReference type="Proteomes" id="UP000682951">
    <property type="component" value="Unassembled WGS sequence"/>
</dbReference>
<proteinExistence type="predicted"/>
<sequence length="246" mass="28896">MDYELLKKQIERIKDDLSIYDNVNIDEIKPSTDPIEFNKTAEILRQKVQKARREGDFFKNTFNNDEYYENISSYLNQTKMSIYHKIEKEGVSLEANKNLHQSIEMIENIIEILVVEYQFLTKKDKNSIFSTNSSQRVKIRTLLNELVAIKNRVQKIIHFDSKIVANVILKEFKMIFTFFSNCIIVAKSRQDELLLVEIAGITDKIMSMIIPVFSNKKSLKVNELIYHYLIYELREIKANAIGERLA</sequence>
<accession>A0ABS5HIH6</accession>
<keyword evidence="2" id="KW-1185">Reference proteome</keyword>
<organism evidence="1 2">
    <name type="scientific">Campylobacter anatolicus</name>
    <dbReference type="NCBI Taxonomy" id="2829105"/>
    <lineage>
        <taxon>Bacteria</taxon>
        <taxon>Pseudomonadati</taxon>
        <taxon>Campylobacterota</taxon>
        <taxon>Epsilonproteobacteria</taxon>
        <taxon>Campylobacterales</taxon>
        <taxon>Campylobacteraceae</taxon>
        <taxon>Campylobacter</taxon>
    </lineage>
</organism>
<evidence type="ECO:0000313" key="2">
    <source>
        <dbReference type="Proteomes" id="UP000682951"/>
    </source>
</evidence>
<dbReference type="RefSeq" id="WP_212141172.1">
    <property type="nucleotide sequence ID" value="NZ_JAGSSW010000004.1"/>
</dbReference>
<comment type="caution">
    <text evidence="1">The sequence shown here is derived from an EMBL/GenBank/DDBJ whole genome shotgun (WGS) entry which is preliminary data.</text>
</comment>
<evidence type="ECO:0000313" key="1">
    <source>
        <dbReference type="EMBL" id="MBR8463933.1"/>
    </source>
</evidence>
<reference evidence="1 2" key="1">
    <citation type="submission" date="2021-04" db="EMBL/GenBank/DDBJ databases">
        <title>Molecular and phenotypic characterization and identification of bacterial isolates recovered from the Anatolian ground squirrels (Spermophilus xanthoprymnus) and which have the potential to form a new species in the Campylobacter genus.</title>
        <authorList>
            <person name="Aydin F."/>
            <person name="Abay S."/>
            <person name="Kayman T."/>
            <person name="Karakaya E."/>
            <person name="Mustak H.K."/>
            <person name="Mustak I.B."/>
            <person name="Bilgin N."/>
            <person name="Duzler A."/>
            <person name="Sahin O."/>
            <person name="Guran O."/>
            <person name="Saticioglu I.B."/>
        </authorList>
    </citation>
    <scope>NUCLEOTIDE SEQUENCE [LARGE SCALE GENOMIC DNA]</scope>
    <source>
        <strain evidence="2">faydin-G24</strain>
    </source>
</reference>
<name>A0ABS5HIH6_9BACT</name>
<protein>
    <submittedName>
        <fullName evidence="1">Uncharacterized protein</fullName>
    </submittedName>
</protein>
<gene>
    <name evidence="1" type="ORF">KDD93_05005</name>
</gene>